<name>A0A7Z8JZC7_9CELL</name>
<keyword evidence="3 6" id="KW-0808">Transferase</keyword>
<evidence type="ECO:0000256" key="6">
    <source>
        <dbReference type="HAMAP-Rule" id="MF_02124"/>
    </source>
</evidence>
<comment type="subunit">
    <text evidence="1 6">Homodimer.</text>
</comment>
<feature type="region of interest" description="Disordered" evidence="7">
    <location>
        <begin position="258"/>
        <end position="284"/>
    </location>
</feature>
<evidence type="ECO:0000256" key="5">
    <source>
        <dbReference type="ARBA" id="ARBA00048735"/>
    </source>
</evidence>
<dbReference type="GO" id="GO:0004553">
    <property type="term" value="F:hydrolase activity, hydrolyzing O-glycosyl compounds"/>
    <property type="evidence" value="ECO:0007669"/>
    <property type="project" value="InterPro"/>
</dbReference>
<organism evidence="9 10">
    <name type="scientific">Cellulomonas hominis</name>
    <dbReference type="NCBI Taxonomy" id="156981"/>
    <lineage>
        <taxon>Bacteria</taxon>
        <taxon>Bacillati</taxon>
        <taxon>Actinomycetota</taxon>
        <taxon>Actinomycetes</taxon>
        <taxon>Micrococcales</taxon>
        <taxon>Cellulomonadaceae</taxon>
        <taxon>Cellulomonas</taxon>
    </lineage>
</organism>
<feature type="binding site" evidence="6">
    <location>
        <begin position="529"/>
        <end position="530"/>
    </location>
    <ligand>
        <name>alpha-maltose 1-phosphate</name>
        <dbReference type="ChEBI" id="CHEBI:63576"/>
    </ligand>
</feature>
<feature type="binding site" evidence="6">
    <location>
        <position position="391"/>
    </location>
    <ligand>
        <name>alpha-maltose 1-phosphate</name>
        <dbReference type="ChEBI" id="CHEBI:63576"/>
    </ligand>
</feature>
<evidence type="ECO:0000256" key="1">
    <source>
        <dbReference type="ARBA" id="ARBA00011738"/>
    </source>
</evidence>
<dbReference type="InterPro" id="IPR026585">
    <property type="entry name" value="GlgE"/>
</dbReference>
<dbReference type="GO" id="GO:0030979">
    <property type="term" value="P:alpha-glucan biosynthetic process"/>
    <property type="evidence" value="ECO:0007669"/>
    <property type="project" value="UniProtKB-UniRule"/>
</dbReference>
<dbReference type="EC" id="2.4.99.16" evidence="6"/>
<evidence type="ECO:0000259" key="8">
    <source>
        <dbReference type="SMART" id="SM00642"/>
    </source>
</evidence>
<dbReference type="Gene3D" id="2.60.40.1180">
    <property type="entry name" value="Golgi alpha-mannosidase II"/>
    <property type="match status" value="1"/>
</dbReference>
<dbReference type="InterPro" id="IPR013780">
    <property type="entry name" value="Glyco_hydro_b"/>
</dbReference>
<sequence>MGRIPVVDVSPVAEAGRWPAKATVGEAVPIRATVFREGHDACAATAVLVGPDGTDRARATMVDIAPGLDRYEARLVPDEAGAWGFRVEGWSDPFGTWAHDAPLKVDAGVDVELVLEEGARLLTRAADRTADDAGVTIPAADAQLLRDAATALRDGARPAEARLAAGLSAEVRVALAAHPVREMVSPSPTYPLVVDRPLALAGAWYEIFPRSIGATYDDATGTWTTGTLRTAAEDLPRIAGLGFDVVYLTPIHPIGTTHRKGRNNTLDAKPGDPGSPYAIGSPDGGHDAIDPSLGTFEDFDAFVAAARDQGLEVALDLALQCSPDHPWVAEHPEWFTTRLDGTIAYAENPPKKYQDIYPLNFDNDPEGIAREIRRVLQVWIDHGVTAFRVDNPHTKPLSFWQWLLADVRAAHPEVVFLSEAFTRPAMMLNLARVGFHQSYTYFTWRNTKEEVAEYLAEVSGEQGSWMRPSFWPTTHDILTPYLQTGGTAGFAVRAVLAALGSPTWGIYSGYELVEDVPRPGVEEQIDNEKYEFKPRDWAAAEPLGIARLLRSLNEIRRAHPALRQLRNLTVHPTSDPSLVAFSRHLPADLSPTGRPDTVLVVVNLDPRSAHDGVVELDLAALGLEPDARFVAHDVLSQEVYAWDGRPWVRLDPYSRVAHVIQVERV</sequence>
<keyword evidence="2 6" id="KW-0328">Glycosyltransferase</keyword>
<evidence type="ECO:0000256" key="3">
    <source>
        <dbReference type="ARBA" id="ARBA00022679"/>
    </source>
</evidence>
<dbReference type="Proteomes" id="UP000308121">
    <property type="component" value="Unassembled WGS sequence"/>
</dbReference>
<dbReference type="HAMAP" id="MF_02124">
    <property type="entry name" value="GlgE"/>
    <property type="match status" value="1"/>
</dbReference>
<accession>A0A7Z8JZC7</accession>
<keyword evidence="4 6" id="KW-0119">Carbohydrate metabolism</keyword>
<dbReference type="InterPro" id="IPR013783">
    <property type="entry name" value="Ig-like_fold"/>
</dbReference>
<evidence type="ECO:0000256" key="7">
    <source>
        <dbReference type="SAM" id="MobiDB-lite"/>
    </source>
</evidence>
<feature type="site" description="Transition state stabilizer" evidence="6">
    <location>
        <position position="476"/>
    </location>
</feature>
<dbReference type="InterPro" id="IPR006047">
    <property type="entry name" value="GH13_cat_dom"/>
</dbReference>
<comment type="catalytic activity">
    <reaction evidence="5 6">
        <text>alpha-maltose 1-phosphate + [(1-&gt;4)-alpha-D-glucosyl](n) = [(1-&gt;4)-alpha-D-glucosyl](n+2) + phosphate</text>
        <dbReference type="Rhea" id="RHEA:42692"/>
        <dbReference type="Rhea" id="RHEA-COMP:9584"/>
        <dbReference type="Rhea" id="RHEA-COMP:10183"/>
        <dbReference type="ChEBI" id="CHEBI:15444"/>
        <dbReference type="ChEBI" id="CHEBI:43474"/>
        <dbReference type="ChEBI" id="CHEBI:63576"/>
        <dbReference type="EC" id="2.4.99.16"/>
    </reaction>
</comment>
<evidence type="ECO:0000256" key="4">
    <source>
        <dbReference type="ARBA" id="ARBA00023277"/>
    </source>
</evidence>
<dbReference type="AlphaFoldDB" id="A0A7Z8JZC7"/>
<dbReference type="PANTHER" id="PTHR47786">
    <property type="entry name" value="ALPHA-1,4-GLUCAN:MALTOSE-1-PHOSPHATE MALTOSYLTRANSFERASE"/>
    <property type="match status" value="1"/>
</dbReference>
<dbReference type="GO" id="GO:0016758">
    <property type="term" value="F:hexosyltransferase activity"/>
    <property type="evidence" value="ECO:0007669"/>
    <property type="project" value="UniProtKB-UniRule"/>
</dbReference>
<dbReference type="EMBL" id="SZYE01000160">
    <property type="protein sequence ID" value="TKR22620.1"/>
    <property type="molecule type" value="Genomic_DNA"/>
</dbReference>
<dbReference type="SUPFAM" id="SSF51445">
    <property type="entry name" value="(Trans)glycosidases"/>
    <property type="match status" value="1"/>
</dbReference>
<evidence type="ECO:0000313" key="10">
    <source>
        <dbReference type="Proteomes" id="UP000308121"/>
    </source>
</evidence>
<feature type="domain" description="Glycosyl hydrolase family 13 catalytic" evidence="8">
    <location>
        <begin position="206"/>
        <end position="556"/>
    </location>
</feature>
<dbReference type="RefSeq" id="WP_154730557.1">
    <property type="nucleotide sequence ID" value="NZ_SZYE01000160.1"/>
</dbReference>
<protein>
    <recommendedName>
        <fullName evidence="6">Alpha-1,4-glucan:maltose-1-phosphate maltosyltransferase</fullName>
        <shortName evidence="6">GMPMT</shortName>
        <ecNumber evidence="6">2.4.99.16</ecNumber>
    </recommendedName>
    <alternativeName>
        <fullName evidence="6">(1-&gt;4)-alpha-D-glucan:maltose-1-phosphate alpha-D-maltosyltransferase</fullName>
    </alternativeName>
</protein>
<feature type="active site" description="Nucleophile" evidence="6">
    <location>
        <position position="390"/>
    </location>
</feature>
<dbReference type="OrthoDB" id="9805159at2"/>
<dbReference type="CDD" id="cd11344">
    <property type="entry name" value="AmyAc_GlgE_like"/>
    <property type="match status" value="1"/>
</dbReference>
<feature type="active site" description="Proton donor" evidence="6">
    <location>
        <position position="419"/>
    </location>
</feature>
<feature type="binding site" evidence="6">
    <location>
        <position position="320"/>
    </location>
    <ligand>
        <name>alpha-maltose 1-phosphate</name>
        <dbReference type="ChEBI" id="CHEBI:63576"/>
    </ligand>
</feature>
<feature type="binding site" evidence="6">
    <location>
        <position position="260"/>
    </location>
    <ligand>
        <name>alpha-maltose 1-phosphate</name>
        <dbReference type="ChEBI" id="CHEBI:63576"/>
    </ligand>
</feature>
<gene>
    <name evidence="6" type="primary">glgE</name>
    <name evidence="9" type="ORF">FA014_15500</name>
</gene>
<dbReference type="Pfam" id="PF00128">
    <property type="entry name" value="Alpha-amylase"/>
    <property type="match status" value="1"/>
</dbReference>
<dbReference type="SMART" id="SM00642">
    <property type="entry name" value="Aamy"/>
    <property type="match status" value="1"/>
</dbReference>
<reference evidence="9 10" key="1">
    <citation type="submission" date="2019-05" db="EMBL/GenBank/DDBJ databases">
        <title>Genome sequence of Cellulomonas hominis strain CS1.</title>
        <authorList>
            <person name="Belmont J."/>
            <person name="Maclea K.S."/>
        </authorList>
    </citation>
    <scope>NUCLEOTIDE SEQUENCE [LARGE SCALE GENOMIC DNA]</scope>
    <source>
        <strain evidence="9 10">CS1</strain>
    </source>
</reference>
<dbReference type="PANTHER" id="PTHR47786:SF2">
    <property type="entry name" value="GLYCOSYL HYDROLASE FAMILY 13 CATALYTIC DOMAIN-CONTAINING PROTEIN"/>
    <property type="match status" value="1"/>
</dbReference>
<dbReference type="InterPro" id="IPR049171">
    <property type="entry name" value="GLGE_C"/>
</dbReference>
<evidence type="ECO:0000256" key="2">
    <source>
        <dbReference type="ARBA" id="ARBA00022676"/>
    </source>
</evidence>
<feature type="binding site" evidence="6">
    <location>
        <position position="355"/>
    </location>
    <ligand>
        <name>alpha-maltose 1-phosphate</name>
        <dbReference type="ChEBI" id="CHEBI:63576"/>
    </ligand>
</feature>
<dbReference type="Pfam" id="PF21702">
    <property type="entry name" value="GLGE_C"/>
    <property type="match status" value="1"/>
</dbReference>
<dbReference type="Gene3D" id="3.20.20.80">
    <property type="entry name" value="Glycosidases"/>
    <property type="match status" value="1"/>
</dbReference>
<dbReference type="Gene3D" id="1.20.58.80">
    <property type="entry name" value="Phosphotransferase system, lactose/cellobiose-type IIA subunit"/>
    <property type="match status" value="1"/>
</dbReference>
<dbReference type="Gene3D" id="2.60.40.10">
    <property type="entry name" value="Immunoglobulins"/>
    <property type="match status" value="1"/>
</dbReference>
<proteinExistence type="inferred from homology"/>
<dbReference type="InterPro" id="IPR017853">
    <property type="entry name" value="GH"/>
</dbReference>
<dbReference type="Pfam" id="PF11896">
    <property type="entry name" value="GlgE_dom_N_S"/>
    <property type="match status" value="1"/>
</dbReference>
<comment type="function">
    <text evidence="6">Maltosyltransferase that uses maltose 1-phosphate (M1P) as the sugar donor to elongate linear or branched alpha-(1-&gt;4)-glucans. Is involved in a branched alpha-glucan biosynthetic pathway from trehalose, together with TreS, Mak and GlgB.</text>
</comment>
<dbReference type="InterPro" id="IPR021828">
    <property type="entry name" value="GlgE_dom_N/S"/>
</dbReference>
<comment type="similarity">
    <text evidence="6">Belongs to the glycosyl hydrolase 13 family. GlgE subfamily.</text>
</comment>
<evidence type="ECO:0000313" key="9">
    <source>
        <dbReference type="EMBL" id="TKR22620.1"/>
    </source>
</evidence>
<comment type="caution">
    <text evidence="9">The sequence shown here is derived from an EMBL/GenBank/DDBJ whole genome shotgun (WGS) entry which is preliminary data.</text>
</comment>